<proteinExistence type="predicted"/>
<keyword evidence="2" id="KW-1185">Reference proteome</keyword>
<name>A0A135I8V8_9GAMM</name>
<dbReference type="Gene3D" id="3.40.50.720">
    <property type="entry name" value="NAD(P)-binding Rossmann-like Domain"/>
    <property type="match status" value="1"/>
</dbReference>
<comment type="caution">
    <text evidence="1">The sequence shown here is derived from an EMBL/GenBank/DDBJ whole genome shotgun (WGS) entry which is preliminary data.</text>
</comment>
<dbReference type="OrthoDB" id="9787219at2"/>
<dbReference type="STRING" id="294935.ATN88_20635"/>
<accession>A0A135I8V8</accession>
<protein>
    <recommendedName>
        <fullName evidence="3">Glyoxylate/hydroxypyruvate reductase A</fullName>
    </recommendedName>
</protein>
<dbReference type="EMBL" id="LNTY01000033">
    <property type="protein sequence ID" value="KXF81892.1"/>
    <property type="molecule type" value="Genomic_DNA"/>
</dbReference>
<dbReference type="RefSeq" id="WP_067415541.1">
    <property type="nucleotide sequence ID" value="NZ_LNTY01000033.1"/>
</dbReference>
<dbReference type="SUPFAM" id="SSF52283">
    <property type="entry name" value="Formate/glycerate dehydrogenase catalytic domain-like"/>
    <property type="match status" value="1"/>
</dbReference>
<evidence type="ECO:0008006" key="3">
    <source>
        <dbReference type="Google" id="ProtNLM"/>
    </source>
</evidence>
<gene>
    <name evidence="1" type="ORF">ATN88_20635</name>
</gene>
<evidence type="ECO:0000313" key="2">
    <source>
        <dbReference type="Proteomes" id="UP000070529"/>
    </source>
</evidence>
<sequence length="139" mass="15529">MAILLNNVGYGNAPWLRALQALLPDEDVLTPDDDISPEEVEFALVWDHPLGDLHRYPNLKAILLLGAGTEHIDRETCLPPVPVVRLIDPDVVMEMARYALYWVLHFHRALIGISTSSYSNIGTGMMSPRSLTMVSQYSD</sequence>
<reference evidence="1 2" key="1">
    <citation type="submission" date="2015-11" db="EMBL/GenBank/DDBJ databases">
        <title>Genomic Taxonomy of the Vibrionaceae.</title>
        <authorList>
            <person name="Gomez-Gil B."/>
            <person name="Enciso-Ibarra J."/>
        </authorList>
    </citation>
    <scope>NUCLEOTIDE SEQUENCE [LARGE SCALE GENOMIC DNA]</scope>
    <source>
        <strain evidence="1 2">CAIM 912</strain>
    </source>
</reference>
<evidence type="ECO:0000313" key="1">
    <source>
        <dbReference type="EMBL" id="KXF81892.1"/>
    </source>
</evidence>
<dbReference type="Proteomes" id="UP000070529">
    <property type="component" value="Unassembled WGS sequence"/>
</dbReference>
<dbReference type="AlphaFoldDB" id="A0A135I8V8"/>
<organism evidence="1 2">
    <name type="scientific">Enterovibrio coralii</name>
    <dbReference type="NCBI Taxonomy" id="294935"/>
    <lineage>
        <taxon>Bacteria</taxon>
        <taxon>Pseudomonadati</taxon>
        <taxon>Pseudomonadota</taxon>
        <taxon>Gammaproteobacteria</taxon>
        <taxon>Vibrionales</taxon>
        <taxon>Vibrionaceae</taxon>
        <taxon>Enterovibrio</taxon>
    </lineage>
</organism>